<organism evidence="8 9">
    <name type="scientific">Triparma columacea</name>
    <dbReference type="NCBI Taxonomy" id="722753"/>
    <lineage>
        <taxon>Eukaryota</taxon>
        <taxon>Sar</taxon>
        <taxon>Stramenopiles</taxon>
        <taxon>Ochrophyta</taxon>
        <taxon>Bolidophyceae</taxon>
        <taxon>Parmales</taxon>
        <taxon>Triparmaceae</taxon>
        <taxon>Triparma</taxon>
    </lineage>
</organism>
<comment type="similarity">
    <text evidence="2 7">Belongs to the F-actin-capping protein beta subunit family.</text>
</comment>
<keyword evidence="9" id="KW-1185">Reference proteome</keyword>
<dbReference type="Proteomes" id="UP001165065">
    <property type="component" value="Unassembled WGS sequence"/>
</dbReference>
<dbReference type="OrthoDB" id="9979678at2759"/>
<dbReference type="InterPro" id="IPR042276">
    <property type="entry name" value="CapZ_alpha/beta_2"/>
</dbReference>
<dbReference type="EMBL" id="BRYA01000369">
    <property type="protein sequence ID" value="GMI48009.1"/>
    <property type="molecule type" value="Genomic_DNA"/>
</dbReference>
<dbReference type="Gene3D" id="1.20.58.570">
    <property type="match status" value="1"/>
</dbReference>
<dbReference type="AlphaFoldDB" id="A0A9W7LEY5"/>
<dbReference type="InterPro" id="IPR043175">
    <property type="entry name" value="CAPZB_N"/>
</dbReference>
<dbReference type="GO" id="GO:0008290">
    <property type="term" value="C:F-actin capping protein complex"/>
    <property type="evidence" value="ECO:0007669"/>
    <property type="project" value="UniProtKB-UniRule"/>
</dbReference>
<evidence type="ECO:0000256" key="2">
    <source>
        <dbReference type="ARBA" id="ARBA00006039"/>
    </source>
</evidence>
<evidence type="ECO:0000256" key="6">
    <source>
        <dbReference type="ARBA" id="ARBA00023212"/>
    </source>
</evidence>
<comment type="subcellular location">
    <subcellularLocation>
        <location evidence="1 7">Cytoplasm</location>
        <location evidence="1 7">Cytoskeleton</location>
    </subcellularLocation>
</comment>
<evidence type="ECO:0000256" key="4">
    <source>
        <dbReference type="ARBA" id="ARBA00022490"/>
    </source>
</evidence>
<evidence type="ECO:0000256" key="7">
    <source>
        <dbReference type="RuleBase" id="RU365078"/>
    </source>
</evidence>
<name>A0A9W7LEY5_9STRA</name>
<dbReference type="GO" id="GO:0051015">
    <property type="term" value="F:actin filament binding"/>
    <property type="evidence" value="ECO:0007669"/>
    <property type="project" value="TreeGrafter"/>
</dbReference>
<keyword evidence="3 7" id="KW-0117">Actin capping</keyword>
<evidence type="ECO:0000313" key="8">
    <source>
        <dbReference type="EMBL" id="GMI48009.1"/>
    </source>
</evidence>
<accession>A0A9W7LEY5</accession>
<evidence type="ECO:0000313" key="9">
    <source>
        <dbReference type="Proteomes" id="UP001165065"/>
    </source>
</evidence>
<dbReference type="Pfam" id="PF01115">
    <property type="entry name" value="F_actin_cap_B"/>
    <property type="match status" value="1"/>
</dbReference>
<dbReference type="GO" id="GO:0051016">
    <property type="term" value="P:barbed-end actin filament capping"/>
    <property type="evidence" value="ECO:0007669"/>
    <property type="project" value="UniProtKB-UniRule"/>
</dbReference>
<keyword evidence="4 7" id="KW-0963">Cytoplasm</keyword>
<dbReference type="InterPro" id="IPR001698">
    <property type="entry name" value="CAPZB"/>
</dbReference>
<comment type="subunit">
    <text evidence="7">Heterodimer of an alpha and a beta subunit.</text>
</comment>
<comment type="function">
    <text evidence="7">F-actin-capping proteins bind in a Ca(2+)-independent manner to the fast growing ends of actin filaments (barbed end) thereby blocking the exchange of subunits at these ends. Unlike other capping proteins (such as gelsolin and severin), these proteins do not sever actin filaments.</text>
</comment>
<dbReference type="PRINTS" id="PR00192">
    <property type="entry name" value="FACTINCAPB"/>
</dbReference>
<reference evidence="9" key="1">
    <citation type="journal article" date="2023" name="Commun. Biol.">
        <title>Genome analysis of Parmales, the sister group of diatoms, reveals the evolutionary specialization of diatoms from phago-mixotrophs to photoautotrophs.</title>
        <authorList>
            <person name="Ban H."/>
            <person name="Sato S."/>
            <person name="Yoshikawa S."/>
            <person name="Yamada K."/>
            <person name="Nakamura Y."/>
            <person name="Ichinomiya M."/>
            <person name="Sato N."/>
            <person name="Blanc-Mathieu R."/>
            <person name="Endo H."/>
            <person name="Kuwata A."/>
            <person name="Ogata H."/>
        </authorList>
    </citation>
    <scope>NUCLEOTIDE SEQUENCE [LARGE SCALE GENOMIC DNA]</scope>
</reference>
<dbReference type="PANTHER" id="PTHR10619:SF0">
    <property type="entry name" value="F-ACTIN-CAPPING PROTEIN SUBUNIT BETA ISOFORMS 1 AND 2"/>
    <property type="match status" value="1"/>
</dbReference>
<keyword evidence="5 7" id="KW-0009">Actin-binding</keyword>
<protein>
    <recommendedName>
        <fullName evidence="7">F-actin-capping protein subunit beta</fullName>
    </recommendedName>
</protein>
<keyword evidence="6 7" id="KW-0206">Cytoskeleton</keyword>
<proteinExistence type="inferred from homology"/>
<comment type="caution">
    <text evidence="8">The sequence shown here is derived from an EMBL/GenBank/DDBJ whole genome shotgun (WGS) entry which is preliminary data.</text>
</comment>
<dbReference type="SUPFAM" id="SSF90096">
    <property type="entry name" value="Subunits of heterodimeric actin filament capping protein Capz"/>
    <property type="match status" value="1"/>
</dbReference>
<dbReference type="PANTHER" id="PTHR10619">
    <property type="entry name" value="F-ACTIN-CAPPING PROTEIN SUBUNIT BETA"/>
    <property type="match status" value="1"/>
</dbReference>
<dbReference type="InterPro" id="IPR037282">
    <property type="entry name" value="CapZ_alpha/beta"/>
</dbReference>
<evidence type="ECO:0000256" key="3">
    <source>
        <dbReference type="ARBA" id="ARBA00022467"/>
    </source>
</evidence>
<evidence type="ECO:0000256" key="1">
    <source>
        <dbReference type="ARBA" id="ARBA00004245"/>
    </source>
</evidence>
<gene>
    <name evidence="8" type="ORF">TrCOL_g5700</name>
</gene>
<sequence length="275" mass="30751">MASLLENDPISTSLNIMRRLPPSKIEQNLAGLLQLSPSSTDELLQRIDQPLTSSKSSRSYLLSDYNRDGDSYRNPWTNQYEPDIEDGFKPSSALRELEVSFNEIFDSYRDLYYEGGVSSVYLWDLDDSTPTLGWAGCFLIMKEVTEDTHVKKGSWNSIHVVECNEGKGEAEYKLTTTIMVSMDTDGLLLGATNLAGSMTRQATSKGKVERGDEDHVKNVGKMIEDMEIDMRSNMDGLYLQKTAEVVSKVRGVRVGGVGKEHVEKLNEKVKGMNTK</sequence>
<dbReference type="Gene3D" id="3.90.1150.210">
    <property type="entry name" value="F-actin capping protein, beta subunit"/>
    <property type="match status" value="1"/>
</dbReference>
<evidence type="ECO:0000256" key="5">
    <source>
        <dbReference type="ARBA" id="ARBA00023203"/>
    </source>
</evidence>
<dbReference type="GO" id="GO:0000902">
    <property type="term" value="P:cell morphogenesis"/>
    <property type="evidence" value="ECO:0007669"/>
    <property type="project" value="TreeGrafter"/>
</dbReference>